<gene>
    <name evidence="4" type="primary">CSF1</name>
</gene>
<dbReference type="SUPFAM" id="SSF47266">
    <property type="entry name" value="4-helical cytokines"/>
    <property type="match status" value="1"/>
</dbReference>
<keyword evidence="2" id="KW-1133">Transmembrane helix</keyword>
<keyword evidence="2" id="KW-0472">Membrane</keyword>
<proteinExistence type="predicted"/>
<name>A0ABM4NFW8_EQUPR</name>
<dbReference type="RefSeq" id="XP_070463839.1">
    <property type="nucleotide sequence ID" value="XM_070607738.1"/>
</dbReference>
<organism evidence="3 4">
    <name type="scientific">Equus przewalskii</name>
    <name type="common">Przewalski's horse</name>
    <name type="synonym">Equus caballus przewalskii</name>
    <dbReference type="NCBI Taxonomy" id="9798"/>
    <lineage>
        <taxon>Eukaryota</taxon>
        <taxon>Metazoa</taxon>
        <taxon>Chordata</taxon>
        <taxon>Craniata</taxon>
        <taxon>Vertebrata</taxon>
        <taxon>Euteleostomi</taxon>
        <taxon>Mammalia</taxon>
        <taxon>Eutheria</taxon>
        <taxon>Laurasiatheria</taxon>
        <taxon>Perissodactyla</taxon>
        <taxon>Equidae</taxon>
        <taxon>Equus</taxon>
    </lineage>
</organism>
<feature type="region of interest" description="Disordered" evidence="1">
    <location>
        <begin position="295"/>
        <end position="560"/>
    </location>
</feature>
<evidence type="ECO:0000256" key="2">
    <source>
        <dbReference type="SAM" id="Phobius"/>
    </source>
</evidence>
<dbReference type="Pfam" id="PF05337">
    <property type="entry name" value="CSF-1"/>
    <property type="match status" value="1"/>
</dbReference>
<dbReference type="Gene3D" id="1.20.1250.10">
    <property type="match status" value="1"/>
</dbReference>
<dbReference type="PANTHER" id="PTHR10058">
    <property type="entry name" value="MACROPHAGE COLONY STIMULATING FACTOR"/>
    <property type="match status" value="1"/>
</dbReference>
<feature type="compositionally biased region" description="Polar residues" evidence="1">
    <location>
        <begin position="295"/>
        <end position="308"/>
    </location>
</feature>
<evidence type="ECO:0000256" key="1">
    <source>
        <dbReference type="SAM" id="MobiDB-lite"/>
    </source>
</evidence>
<reference evidence="4" key="1">
    <citation type="submission" date="2025-08" db="UniProtKB">
        <authorList>
            <consortium name="RefSeq"/>
        </authorList>
    </citation>
    <scope>IDENTIFICATION</scope>
    <source>
        <tissue evidence="4">Blood</tissue>
    </source>
</reference>
<feature type="compositionally biased region" description="Low complexity" evidence="1">
    <location>
        <begin position="74"/>
        <end position="84"/>
    </location>
</feature>
<accession>A0ABM4NFW8</accession>
<feature type="compositionally biased region" description="Basic and acidic residues" evidence="1">
    <location>
        <begin position="536"/>
        <end position="560"/>
    </location>
</feature>
<dbReference type="PANTHER" id="PTHR10058:SF0">
    <property type="entry name" value="MACROPHAGE COLONY-STIMULATING FACTOR 1"/>
    <property type="match status" value="1"/>
</dbReference>
<dbReference type="Proteomes" id="UP001652662">
    <property type="component" value="Unplaced"/>
</dbReference>
<evidence type="ECO:0000313" key="4">
    <source>
        <dbReference type="RefSeq" id="XP_070463839.1"/>
    </source>
</evidence>
<dbReference type="InterPro" id="IPR009079">
    <property type="entry name" value="4_helix_cytokine-like_core"/>
</dbReference>
<feature type="compositionally biased region" description="Polar residues" evidence="1">
    <location>
        <begin position="500"/>
        <end position="516"/>
    </location>
</feature>
<feature type="region of interest" description="Disordered" evidence="1">
    <location>
        <begin position="13"/>
        <end position="100"/>
    </location>
</feature>
<feature type="compositionally biased region" description="Basic and acidic residues" evidence="1">
    <location>
        <begin position="479"/>
        <end position="497"/>
    </location>
</feature>
<feature type="compositionally biased region" description="Polar residues" evidence="1">
    <location>
        <begin position="350"/>
        <end position="359"/>
    </location>
</feature>
<dbReference type="InterPro" id="IPR008001">
    <property type="entry name" value="MCSF-1"/>
</dbReference>
<sequence>MPHKVRLKGCAEELASGVGLGESESLPGFSRRRRPSLRTPGQRRGPRPGRGLCSSRRASERARAANAPGRDPAARMTARGAAGRCPPTQGVGIPGESESWGEMTPSLSQTWLCPWLLLFCLLVSRTITEEASENCSHLIGNGHLRFLQELIDSQMESLCEISFRFVDPDQLKDPVCYLKKAFPLVQDIMEDTMRFKDNTHNANVTMQLQELSLRLKSCFTKDYEEQDKACIRTFKETPLQLLAKIKNVFNEIKNLLKNDWNIFSKNCSNDYANCPSPDVVTKPDCNCLYPKGTPSSDLASVSPQQPLTPSMAPMTGLTWADSEGTEGSSLLPSEQPLRTVDPGSAKQRPPRSTCQSFELSESPGMEGSPATGSPQPRPSVGAPVPGTEDVLDSVLDPNWALEEASGVASEGPVPQEAELSSSRLEGGSVQAETTRPSDLLSASSAFSGLAKGRQPVDVTGTPVPKVGPVRPTGRAQSYRPEKTDGSSAPPRDHREPGSARTPSLRTQGLSRPSTLSAHPRLPRSHSWGNVLPLGELEGKRSTRDRRSPAELEGGRASERAARPLARFNSIPLTDAGHETKHVGPADPQLPGFVFRLLVPSIILVLLAVGGLLFYRRRRRLLSEPALSCPQSHQELQTVDVPMERLEDSPLTQDEDRQVELPV</sequence>
<dbReference type="GeneID" id="103557529"/>
<keyword evidence="3" id="KW-1185">Reference proteome</keyword>
<feature type="transmembrane region" description="Helical" evidence="2">
    <location>
        <begin position="592"/>
        <end position="614"/>
    </location>
</feature>
<protein>
    <submittedName>
        <fullName evidence="4">Macrophage colony-stimulating factor 1 isoform X1</fullName>
    </submittedName>
</protein>
<keyword evidence="2" id="KW-0812">Transmembrane</keyword>
<feature type="compositionally biased region" description="Low complexity" evidence="1">
    <location>
        <begin position="437"/>
        <end position="473"/>
    </location>
</feature>
<evidence type="ECO:0000313" key="3">
    <source>
        <dbReference type="Proteomes" id="UP001652662"/>
    </source>
</evidence>